<organism evidence="1">
    <name type="scientific">Physcomitrium patens</name>
    <name type="common">Spreading-leaved earth moss</name>
    <name type="synonym">Physcomitrella patens</name>
    <dbReference type="NCBI Taxonomy" id="3218"/>
    <lineage>
        <taxon>Eukaryota</taxon>
        <taxon>Viridiplantae</taxon>
        <taxon>Streptophyta</taxon>
        <taxon>Embryophyta</taxon>
        <taxon>Bryophyta</taxon>
        <taxon>Bryophytina</taxon>
        <taxon>Bryopsida</taxon>
        <taxon>Funariidae</taxon>
        <taxon>Funariales</taxon>
        <taxon>Funariaceae</taxon>
        <taxon>Physcomitrium</taxon>
    </lineage>
</organism>
<reference evidence="1 3" key="1">
    <citation type="journal article" date="2008" name="Science">
        <title>The Physcomitrella genome reveals evolutionary insights into the conquest of land by plants.</title>
        <authorList>
            <person name="Rensing S."/>
            <person name="Lang D."/>
            <person name="Zimmer A."/>
            <person name="Terry A."/>
            <person name="Salamov A."/>
            <person name="Shapiro H."/>
            <person name="Nishiyama T."/>
            <person name="Perroud P.-F."/>
            <person name="Lindquist E."/>
            <person name="Kamisugi Y."/>
            <person name="Tanahashi T."/>
            <person name="Sakakibara K."/>
            <person name="Fujita T."/>
            <person name="Oishi K."/>
            <person name="Shin-I T."/>
            <person name="Kuroki Y."/>
            <person name="Toyoda A."/>
            <person name="Suzuki Y."/>
            <person name="Hashimoto A."/>
            <person name="Yamaguchi K."/>
            <person name="Sugano A."/>
            <person name="Kohara Y."/>
            <person name="Fujiyama A."/>
            <person name="Anterola A."/>
            <person name="Aoki S."/>
            <person name="Ashton N."/>
            <person name="Barbazuk W.B."/>
            <person name="Barker E."/>
            <person name="Bennetzen J."/>
            <person name="Bezanilla M."/>
            <person name="Blankenship R."/>
            <person name="Cho S.H."/>
            <person name="Dutcher S."/>
            <person name="Estelle M."/>
            <person name="Fawcett J.A."/>
            <person name="Gundlach H."/>
            <person name="Hanada K."/>
            <person name="Heyl A."/>
            <person name="Hicks K.A."/>
            <person name="Hugh J."/>
            <person name="Lohr M."/>
            <person name="Mayer K."/>
            <person name="Melkozernov A."/>
            <person name="Murata T."/>
            <person name="Nelson D."/>
            <person name="Pils B."/>
            <person name="Prigge M."/>
            <person name="Reiss B."/>
            <person name="Renner T."/>
            <person name="Rombauts S."/>
            <person name="Rushton P."/>
            <person name="Sanderfoot A."/>
            <person name="Schween G."/>
            <person name="Shiu S.-H."/>
            <person name="Stueber K."/>
            <person name="Theodoulou F.L."/>
            <person name="Tu H."/>
            <person name="Van de Peer Y."/>
            <person name="Verrier P.J."/>
            <person name="Waters E."/>
            <person name="Wood A."/>
            <person name="Yang L."/>
            <person name="Cove D."/>
            <person name="Cuming A."/>
            <person name="Hasebe M."/>
            <person name="Lucas S."/>
            <person name="Mishler D.B."/>
            <person name="Reski R."/>
            <person name="Grigoriev I."/>
            <person name="Quatrano R.S."/>
            <person name="Boore J.L."/>
        </authorList>
    </citation>
    <scope>NUCLEOTIDE SEQUENCE [LARGE SCALE GENOMIC DNA]</scope>
    <source>
        <strain evidence="2 3">cv. Gransden 2004</strain>
    </source>
</reference>
<reference evidence="1 3" key="2">
    <citation type="journal article" date="2018" name="Plant J.">
        <title>The Physcomitrella patens chromosome-scale assembly reveals moss genome structure and evolution.</title>
        <authorList>
            <person name="Lang D."/>
            <person name="Ullrich K.K."/>
            <person name="Murat F."/>
            <person name="Fuchs J."/>
            <person name="Jenkins J."/>
            <person name="Haas F.B."/>
            <person name="Piednoel M."/>
            <person name="Gundlach H."/>
            <person name="Van Bel M."/>
            <person name="Meyberg R."/>
            <person name="Vives C."/>
            <person name="Morata J."/>
            <person name="Symeonidi A."/>
            <person name="Hiss M."/>
            <person name="Muchero W."/>
            <person name="Kamisugi Y."/>
            <person name="Saleh O."/>
            <person name="Blanc G."/>
            <person name="Decker E.L."/>
            <person name="van Gessel N."/>
            <person name="Grimwood J."/>
            <person name="Hayes R.D."/>
            <person name="Graham S.W."/>
            <person name="Gunter L.E."/>
            <person name="McDaniel S.F."/>
            <person name="Hoernstein S.N.W."/>
            <person name="Larsson A."/>
            <person name="Li F.W."/>
            <person name="Perroud P.F."/>
            <person name="Phillips J."/>
            <person name="Ranjan P."/>
            <person name="Rokshar D.S."/>
            <person name="Rothfels C.J."/>
            <person name="Schneider L."/>
            <person name="Shu S."/>
            <person name="Stevenson D.W."/>
            <person name="Thummler F."/>
            <person name="Tillich M."/>
            <person name="Villarreal Aguilar J.C."/>
            <person name="Widiez T."/>
            <person name="Wong G.K."/>
            <person name="Wymore A."/>
            <person name="Zhang Y."/>
            <person name="Zimmer A.D."/>
            <person name="Quatrano R.S."/>
            <person name="Mayer K.F.X."/>
            <person name="Goodstein D."/>
            <person name="Casacuberta J.M."/>
            <person name="Vandepoele K."/>
            <person name="Reski R."/>
            <person name="Cuming A.C."/>
            <person name="Tuskan G.A."/>
            <person name="Maumus F."/>
            <person name="Salse J."/>
            <person name="Schmutz J."/>
            <person name="Rensing S.A."/>
        </authorList>
    </citation>
    <scope>NUCLEOTIDE SEQUENCE [LARGE SCALE GENOMIC DNA]</scope>
    <source>
        <strain evidence="2 3">cv. Gransden 2004</strain>
    </source>
</reference>
<evidence type="ECO:0000313" key="2">
    <source>
        <dbReference type="EnsemblPlants" id="Pp3c17_16860V3.1"/>
    </source>
</evidence>
<evidence type="ECO:0000313" key="3">
    <source>
        <dbReference type="Proteomes" id="UP000006727"/>
    </source>
</evidence>
<protein>
    <submittedName>
        <fullName evidence="1 2">Uncharacterized protein</fullName>
    </submittedName>
</protein>
<dbReference type="AlphaFoldDB" id="A0A2K1J490"/>
<dbReference type="Gramene" id="Pp3c17_16860V3.1">
    <property type="protein sequence ID" value="Pp3c17_16860V3.1"/>
    <property type="gene ID" value="Pp3c17_16860"/>
</dbReference>
<gene>
    <name evidence="1" type="ORF">PHYPA_022198</name>
</gene>
<reference evidence="2" key="3">
    <citation type="submission" date="2020-12" db="UniProtKB">
        <authorList>
            <consortium name="EnsemblPlants"/>
        </authorList>
    </citation>
    <scope>IDENTIFICATION</scope>
</reference>
<sequence>MKGWDPWRHTVASEVGLHFSRLETQLTSAAACSVVCTEILGLHLLLPFKSMTSFAVAQPSRYQGVNTRRVDIRSH</sequence>
<proteinExistence type="predicted"/>
<keyword evidence="3" id="KW-1185">Reference proteome</keyword>
<dbReference type="Proteomes" id="UP000006727">
    <property type="component" value="Chromosome 17"/>
</dbReference>
<name>A0A2K1J490_PHYPA</name>
<evidence type="ECO:0000313" key="1">
    <source>
        <dbReference type="EMBL" id="PNR36347.1"/>
    </source>
</evidence>
<dbReference type="EMBL" id="ABEU02000017">
    <property type="protein sequence ID" value="PNR36347.1"/>
    <property type="molecule type" value="Genomic_DNA"/>
</dbReference>
<dbReference type="EnsemblPlants" id="Pp3c17_16860V3.1">
    <property type="protein sequence ID" value="Pp3c17_16860V3.1"/>
    <property type="gene ID" value="Pp3c17_16860"/>
</dbReference>
<accession>A0A2K1J490</accession>
<dbReference type="InParanoid" id="A0A2K1J490"/>